<name>A0ABR1IXQ9_9AGAR</name>
<evidence type="ECO:0000313" key="1">
    <source>
        <dbReference type="EMBL" id="KAK7440772.1"/>
    </source>
</evidence>
<sequence>MPVFRTPNVSARIQTHDPVSGAPRECLSVLMHCLDINDLPPEVTTHTPERAAKYLIVLEMFPRLRHLLSCPATNLPHSVAVSEYGTFRFQCSRCDVSTVKTVLGLDHHRTFLQYFRTWLADRARERRREGGDRELRRMFQELDEIKAFNAEFKLWMTDFQSRWKIYKETNDHNVLQD</sequence>
<dbReference type="Proteomes" id="UP001498398">
    <property type="component" value="Unassembled WGS sequence"/>
</dbReference>
<organism evidence="1 2">
    <name type="scientific">Marasmiellus scandens</name>
    <dbReference type="NCBI Taxonomy" id="2682957"/>
    <lineage>
        <taxon>Eukaryota</taxon>
        <taxon>Fungi</taxon>
        <taxon>Dikarya</taxon>
        <taxon>Basidiomycota</taxon>
        <taxon>Agaricomycotina</taxon>
        <taxon>Agaricomycetes</taxon>
        <taxon>Agaricomycetidae</taxon>
        <taxon>Agaricales</taxon>
        <taxon>Marasmiineae</taxon>
        <taxon>Omphalotaceae</taxon>
        <taxon>Marasmiellus</taxon>
    </lineage>
</organism>
<reference evidence="1 2" key="1">
    <citation type="submission" date="2024-01" db="EMBL/GenBank/DDBJ databases">
        <title>A draft genome for the cacao thread blight pathogen Marasmiellus scandens.</title>
        <authorList>
            <person name="Baruah I.K."/>
            <person name="Leung J."/>
            <person name="Bukari Y."/>
            <person name="Amoako-Attah I."/>
            <person name="Meinhardt L.W."/>
            <person name="Bailey B.A."/>
            <person name="Cohen S.P."/>
        </authorList>
    </citation>
    <scope>NUCLEOTIDE SEQUENCE [LARGE SCALE GENOMIC DNA]</scope>
    <source>
        <strain evidence="1 2">GH-19</strain>
    </source>
</reference>
<dbReference type="EMBL" id="JBANRG010000066">
    <property type="protein sequence ID" value="KAK7440772.1"/>
    <property type="molecule type" value="Genomic_DNA"/>
</dbReference>
<gene>
    <name evidence="1" type="ORF">VKT23_016848</name>
</gene>
<evidence type="ECO:0000313" key="2">
    <source>
        <dbReference type="Proteomes" id="UP001498398"/>
    </source>
</evidence>
<accession>A0ABR1IXQ9</accession>
<protein>
    <submittedName>
        <fullName evidence="1">Uncharacterized protein</fullName>
    </submittedName>
</protein>
<comment type="caution">
    <text evidence="1">The sequence shown here is derived from an EMBL/GenBank/DDBJ whole genome shotgun (WGS) entry which is preliminary data.</text>
</comment>
<proteinExistence type="predicted"/>
<keyword evidence="2" id="KW-1185">Reference proteome</keyword>